<evidence type="ECO:0000256" key="4">
    <source>
        <dbReference type="ARBA" id="ARBA00022576"/>
    </source>
</evidence>
<evidence type="ECO:0000256" key="5">
    <source>
        <dbReference type="ARBA" id="ARBA00022679"/>
    </source>
</evidence>
<keyword evidence="6" id="KW-0663">Pyridoxal phosphate</keyword>
<dbReference type="PANTHER" id="PTHR42858">
    <property type="entry name" value="AMINOTRANSFERASE"/>
    <property type="match status" value="1"/>
</dbReference>
<dbReference type="GO" id="GO:0047536">
    <property type="term" value="F:2-aminoadipate transaminase activity"/>
    <property type="evidence" value="ECO:0007669"/>
    <property type="project" value="TreeGrafter"/>
</dbReference>
<dbReference type="InterPro" id="IPR015422">
    <property type="entry name" value="PyrdxlP-dep_Trfase_small"/>
</dbReference>
<evidence type="ECO:0000256" key="3">
    <source>
        <dbReference type="ARBA" id="ARBA00011738"/>
    </source>
</evidence>
<evidence type="ECO:0000256" key="6">
    <source>
        <dbReference type="ARBA" id="ARBA00022898"/>
    </source>
</evidence>
<dbReference type="PANTHER" id="PTHR42858:SF1">
    <property type="entry name" value="LD15494P"/>
    <property type="match status" value="1"/>
</dbReference>
<dbReference type="Gene3D" id="3.90.1150.10">
    <property type="entry name" value="Aspartate Aminotransferase, domain 1"/>
    <property type="match status" value="1"/>
</dbReference>
<sequence>MSVEPRKLPSLLVDIEEGVIDLGWGHPSPFLHPLNDIESASRSLFASNDSGPLQYGATQGYGPFLESLSVFLSGQPAYGIEIDPAELFLTAGASQGLDLACTLFAKAGDTVFVEEPTYFVIEKIFREHHLQVFGIPTDHEGLIVSSLREKLESGVRPKFIYTIPTYQNPTGASMSVERRRELLRLAEEYDFFIFADEVYQLIYFDQLPPKPLGTFDEHGRVISFGSFSKILAPGLRAGWIHSSAEVVSRFSAAAVTFSGGGFNHFASALIREVIDLGLLENNVKKLRSVYSERAKTMGSVLLEAFGDIVSFQQPNGGYYFWLKFPEGFDTTGFLPFAEHHGVSFRPGNAFSESGRFTSYLRLTYTLFESADIAEGIKRLSTAYRSS</sequence>
<name>A0A382BLR2_9ZZZZ</name>
<gene>
    <name evidence="8" type="ORF">METZ01_LOCUS167413</name>
</gene>
<evidence type="ECO:0000313" key="8">
    <source>
        <dbReference type="EMBL" id="SVB14559.1"/>
    </source>
</evidence>
<keyword evidence="5" id="KW-0808">Transferase</keyword>
<comment type="cofactor">
    <cofactor evidence="1">
        <name>pyridoxal 5'-phosphate</name>
        <dbReference type="ChEBI" id="CHEBI:597326"/>
    </cofactor>
</comment>
<reference evidence="8" key="1">
    <citation type="submission" date="2018-05" db="EMBL/GenBank/DDBJ databases">
        <authorList>
            <person name="Lanie J.A."/>
            <person name="Ng W.-L."/>
            <person name="Kazmierczak K.M."/>
            <person name="Andrzejewski T.M."/>
            <person name="Davidsen T.M."/>
            <person name="Wayne K.J."/>
            <person name="Tettelin H."/>
            <person name="Glass J.I."/>
            <person name="Rusch D."/>
            <person name="Podicherti R."/>
            <person name="Tsui H.-C.T."/>
            <person name="Winkler M.E."/>
        </authorList>
    </citation>
    <scope>NUCLEOTIDE SEQUENCE</scope>
</reference>
<protein>
    <recommendedName>
        <fullName evidence="7">Aminotransferase class I/classII large domain-containing protein</fullName>
    </recommendedName>
</protein>
<dbReference type="SUPFAM" id="SSF53383">
    <property type="entry name" value="PLP-dependent transferases"/>
    <property type="match status" value="1"/>
</dbReference>
<keyword evidence="4" id="KW-0032">Aminotransferase</keyword>
<evidence type="ECO:0000256" key="1">
    <source>
        <dbReference type="ARBA" id="ARBA00001933"/>
    </source>
</evidence>
<comment type="subunit">
    <text evidence="3">Homodimer.</text>
</comment>
<dbReference type="EMBL" id="UINC01030333">
    <property type="protein sequence ID" value="SVB14559.1"/>
    <property type="molecule type" value="Genomic_DNA"/>
</dbReference>
<dbReference type="Pfam" id="PF00155">
    <property type="entry name" value="Aminotran_1_2"/>
    <property type="match status" value="1"/>
</dbReference>
<evidence type="ECO:0000256" key="2">
    <source>
        <dbReference type="ARBA" id="ARBA00007441"/>
    </source>
</evidence>
<comment type="similarity">
    <text evidence="2">Belongs to the class-I pyridoxal-phosphate-dependent aminotransferase family.</text>
</comment>
<dbReference type="GO" id="GO:0030170">
    <property type="term" value="F:pyridoxal phosphate binding"/>
    <property type="evidence" value="ECO:0007669"/>
    <property type="project" value="InterPro"/>
</dbReference>
<dbReference type="Gene3D" id="3.40.640.10">
    <property type="entry name" value="Type I PLP-dependent aspartate aminotransferase-like (Major domain)"/>
    <property type="match status" value="1"/>
</dbReference>
<dbReference type="CDD" id="cd00609">
    <property type="entry name" value="AAT_like"/>
    <property type="match status" value="1"/>
</dbReference>
<dbReference type="InterPro" id="IPR015421">
    <property type="entry name" value="PyrdxlP-dep_Trfase_major"/>
</dbReference>
<evidence type="ECO:0000259" key="7">
    <source>
        <dbReference type="Pfam" id="PF00155"/>
    </source>
</evidence>
<dbReference type="InterPro" id="IPR004839">
    <property type="entry name" value="Aminotransferase_I/II_large"/>
</dbReference>
<accession>A0A382BLR2</accession>
<dbReference type="AlphaFoldDB" id="A0A382BLR2"/>
<dbReference type="FunFam" id="3.40.640.10:FF:000053">
    <property type="entry name" value="Aminotransferase, class I"/>
    <property type="match status" value="1"/>
</dbReference>
<organism evidence="8">
    <name type="scientific">marine metagenome</name>
    <dbReference type="NCBI Taxonomy" id="408172"/>
    <lineage>
        <taxon>unclassified sequences</taxon>
        <taxon>metagenomes</taxon>
        <taxon>ecological metagenomes</taxon>
    </lineage>
</organism>
<proteinExistence type="inferred from homology"/>
<feature type="domain" description="Aminotransferase class I/classII large" evidence="7">
    <location>
        <begin position="19"/>
        <end position="379"/>
    </location>
</feature>
<dbReference type="InterPro" id="IPR015424">
    <property type="entry name" value="PyrdxlP-dep_Trfase"/>
</dbReference>